<protein>
    <submittedName>
        <fullName evidence="2">Uncharacterized protein</fullName>
    </submittedName>
</protein>
<dbReference type="InParanoid" id="K4BI05"/>
<organism evidence="2">
    <name type="scientific">Solanum lycopersicum</name>
    <name type="common">Tomato</name>
    <name type="synonym">Lycopersicon esculentum</name>
    <dbReference type="NCBI Taxonomy" id="4081"/>
    <lineage>
        <taxon>Eukaryota</taxon>
        <taxon>Viridiplantae</taxon>
        <taxon>Streptophyta</taxon>
        <taxon>Embryophyta</taxon>
        <taxon>Tracheophyta</taxon>
        <taxon>Spermatophyta</taxon>
        <taxon>Magnoliopsida</taxon>
        <taxon>eudicotyledons</taxon>
        <taxon>Gunneridae</taxon>
        <taxon>Pentapetalae</taxon>
        <taxon>asterids</taxon>
        <taxon>lamiids</taxon>
        <taxon>Solanales</taxon>
        <taxon>Solanaceae</taxon>
        <taxon>Solanoideae</taxon>
        <taxon>Solaneae</taxon>
        <taxon>Solanum</taxon>
        <taxon>Solanum subgen. Lycopersicon</taxon>
    </lineage>
</organism>
<name>K4BI05_SOLLC</name>
<reference evidence="2" key="1">
    <citation type="journal article" date="2012" name="Nature">
        <title>The tomato genome sequence provides insights into fleshy fruit evolution.</title>
        <authorList>
            <consortium name="Tomato Genome Consortium"/>
        </authorList>
    </citation>
    <scope>NUCLEOTIDE SEQUENCE [LARGE SCALE GENOMIC DNA]</scope>
    <source>
        <strain evidence="2">cv. Heinz 1706</strain>
    </source>
</reference>
<evidence type="ECO:0000313" key="2">
    <source>
        <dbReference type="EnsemblPlants" id="Solyc03g081290.1.1"/>
    </source>
</evidence>
<feature type="region of interest" description="Disordered" evidence="1">
    <location>
        <begin position="75"/>
        <end position="98"/>
    </location>
</feature>
<dbReference type="Gramene" id="Solyc03g081290.1.1">
    <property type="protein sequence ID" value="Solyc03g081290.1.1"/>
    <property type="gene ID" value="Solyc03g081290.1"/>
</dbReference>
<evidence type="ECO:0000256" key="1">
    <source>
        <dbReference type="SAM" id="MobiDB-lite"/>
    </source>
</evidence>
<dbReference type="EnsemblPlants" id="Solyc03g081290.1.1">
    <property type="protein sequence ID" value="Solyc03g081290.1.1"/>
    <property type="gene ID" value="Solyc03g081290.1"/>
</dbReference>
<feature type="compositionally biased region" description="Basic residues" evidence="1">
    <location>
        <begin position="86"/>
        <end position="98"/>
    </location>
</feature>
<evidence type="ECO:0000313" key="3">
    <source>
        <dbReference type="Proteomes" id="UP000004994"/>
    </source>
</evidence>
<accession>K4BI05</accession>
<sequence length="98" mass="10940">MKMSFSVDLSSSFFAFATMSDLFNAQSYQWVKVFIQALPCLFLVKRLFVPLSLQHYSFGEAGDHKAQRLGVLGRGGAWDKVPRGPKGGRVRGGGIRKW</sequence>
<proteinExistence type="predicted"/>
<dbReference type="PaxDb" id="4081-Solyc03g081290.1.1"/>
<dbReference type="Proteomes" id="UP000004994">
    <property type="component" value="Chromosome 3"/>
</dbReference>
<dbReference type="HOGENOM" id="CLU_2337609_0_0_1"/>
<reference evidence="2" key="2">
    <citation type="submission" date="2015-06" db="UniProtKB">
        <authorList>
            <consortium name="EnsemblPlants"/>
        </authorList>
    </citation>
    <scope>IDENTIFICATION</scope>
    <source>
        <strain evidence="2">cv. Heinz 1706</strain>
    </source>
</reference>
<keyword evidence="3" id="KW-1185">Reference proteome</keyword>
<dbReference type="AlphaFoldDB" id="K4BI05"/>